<feature type="compositionally biased region" description="Polar residues" evidence="1">
    <location>
        <begin position="274"/>
        <end position="284"/>
    </location>
</feature>
<feature type="region of interest" description="Disordered" evidence="1">
    <location>
        <begin position="267"/>
        <end position="316"/>
    </location>
</feature>
<dbReference type="PANTHER" id="PTHR28283">
    <property type="entry name" value="3',5'-CYCLIC-NUCLEOTIDE PHOSPHODIESTERASE 1"/>
    <property type="match status" value="1"/>
</dbReference>
<dbReference type="GO" id="GO:1902660">
    <property type="term" value="P:negative regulation of glucose mediated signaling pathway"/>
    <property type="evidence" value="ECO:0007669"/>
    <property type="project" value="TreeGrafter"/>
</dbReference>
<dbReference type="AlphaFoldDB" id="A0AAV9GJH5"/>
<dbReference type="SUPFAM" id="SSF56281">
    <property type="entry name" value="Metallo-hydrolase/oxidoreductase"/>
    <property type="match status" value="1"/>
</dbReference>
<sequence>MGGGEPGGRGEDGAAARPDALHVIILGSGGGPLETNITSLLVRSVASGWRRGSVVSVDAGVQLGAIKKVLKKSQPPGLGETEELSLPHTLTTGPFAGLEIPYKKPIANATHILYSLVDTWLITHPHLDHISAFVLNTAGLPGTRPKKLAGLPSTITALKRNIFNNVIWPNLSDEENGAGLITYMRLVEGGSLALGEGDSKGYLEVNDGLAVKILSVSHGHCIEHHNHRGSGSAPSGYGRQGSVDFAQFGPISVGMGSNIGMLSPRSVAHHNPANMPSSTLGSFLQQQQHQGHPGHSTVLPPPMSAGGGPGRTGSISGPGTPYGESIPCVYDSSAYFIRDITTGREILVFGDVEPDSISLLPRNSKVWAESALKIISGNLAAIFIECSYDDSQSEDRLFGHLQPRFVDEEMRALAKEVTNAREYQRRSAHASAASATSDRRHSGDVKSLSDKKRKRHGSDVGAILVRRKTADQQSPGGGATGPTSNPSNQLLSRLQTEESISPRSNRIDHQTQTQPFQDNSPHLSTPTANLSLGSGHSPIVTDSPHLATPTAELSLGDVEMSGPATPQSHVSPAAAGIHSREGTADADGDLRIDTSRDNDRPLRGLKVVIIHIKDKLNDGPSVFETVRTQLNEYEEESRTGVEYIVSYPGQSLYL</sequence>
<dbReference type="PANTHER" id="PTHR28283:SF1">
    <property type="entry name" value="3',5'-CYCLIC-NUCLEOTIDE PHOSPHODIESTERASE 1"/>
    <property type="match status" value="1"/>
</dbReference>
<proteinExistence type="predicted"/>
<dbReference type="InterPro" id="IPR000396">
    <property type="entry name" value="Pdiesterase2"/>
</dbReference>
<feature type="compositionally biased region" description="Polar residues" evidence="1">
    <location>
        <begin position="481"/>
        <end position="534"/>
    </location>
</feature>
<dbReference type="GO" id="GO:0006198">
    <property type="term" value="P:cAMP catabolic process"/>
    <property type="evidence" value="ECO:0007669"/>
    <property type="project" value="InterPro"/>
</dbReference>
<reference evidence="2" key="2">
    <citation type="submission" date="2023-05" db="EMBL/GenBank/DDBJ databases">
        <authorList>
            <consortium name="Lawrence Berkeley National Laboratory"/>
            <person name="Steindorff A."/>
            <person name="Hensen N."/>
            <person name="Bonometti L."/>
            <person name="Westerberg I."/>
            <person name="Brannstrom I.O."/>
            <person name="Guillou S."/>
            <person name="Cros-Aarteil S."/>
            <person name="Calhoun S."/>
            <person name="Haridas S."/>
            <person name="Kuo A."/>
            <person name="Mondo S."/>
            <person name="Pangilinan J."/>
            <person name="Riley R."/>
            <person name="Labutti K."/>
            <person name="Andreopoulos B."/>
            <person name="Lipzen A."/>
            <person name="Chen C."/>
            <person name="Yanf M."/>
            <person name="Daum C."/>
            <person name="Ng V."/>
            <person name="Clum A."/>
            <person name="Ohm R."/>
            <person name="Martin F."/>
            <person name="Silar P."/>
            <person name="Natvig D."/>
            <person name="Lalanne C."/>
            <person name="Gautier V."/>
            <person name="Ament-Velasquez S.L."/>
            <person name="Kruys A."/>
            <person name="Hutchinson M.I."/>
            <person name="Powell A.J."/>
            <person name="Barry K."/>
            <person name="Miller A.N."/>
            <person name="Grigoriev I.V."/>
            <person name="Debuchy R."/>
            <person name="Gladieux P."/>
            <person name="Thoren M.H."/>
            <person name="Johannesson H."/>
        </authorList>
    </citation>
    <scope>NUCLEOTIDE SEQUENCE</scope>
    <source>
        <strain evidence="2">PSN243</strain>
    </source>
</reference>
<feature type="compositionally biased region" description="Basic and acidic residues" evidence="1">
    <location>
        <begin position="437"/>
        <end position="450"/>
    </location>
</feature>
<name>A0AAV9GJH5_9PEZI</name>
<accession>A0AAV9GJH5</accession>
<comment type="caution">
    <text evidence="2">The sequence shown here is derived from an EMBL/GenBank/DDBJ whole genome shotgun (WGS) entry which is preliminary data.</text>
</comment>
<evidence type="ECO:0000313" key="3">
    <source>
        <dbReference type="Proteomes" id="UP001321760"/>
    </source>
</evidence>
<dbReference type="CDD" id="cd07735">
    <property type="entry name" value="class_II_PDE_MBL-fold"/>
    <property type="match status" value="1"/>
</dbReference>
<dbReference type="PRINTS" id="PR00388">
    <property type="entry name" value="PDIESTERASE2"/>
</dbReference>
<feature type="region of interest" description="Disordered" evidence="1">
    <location>
        <begin position="560"/>
        <end position="595"/>
    </location>
</feature>
<organism evidence="2 3">
    <name type="scientific">Podospora aff. communis PSN243</name>
    <dbReference type="NCBI Taxonomy" id="3040156"/>
    <lineage>
        <taxon>Eukaryota</taxon>
        <taxon>Fungi</taxon>
        <taxon>Dikarya</taxon>
        <taxon>Ascomycota</taxon>
        <taxon>Pezizomycotina</taxon>
        <taxon>Sordariomycetes</taxon>
        <taxon>Sordariomycetidae</taxon>
        <taxon>Sordariales</taxon>
        <taxon>Podosporaceae</taxon>
        <taxon>Podospora</taxon>
    </lineage>
</organism>
<evidence type="ECO:0000256" key="1">
    <source>
        <dbReference type="SAM" id="MobiDB-lite"/>
    </source>
</evidence>
<dbReference type="GO" id="GO:0047555">
    <property type="term" value="F:3',5'-cyclic-GMP phosphodiesterase activity"/>
    <property type="evidence" value="ECO:0007669"/>
    <property type="project" value="TreeGrafter"/>
</dbReference>
<dbReference type="Pfam" id="PF02112">
    <property type="entry name" value="PDEase_II"/>
    <property type="match status" value="2"/>
</dbReference>
<dbReference type="Proteomes" id="UP001321760">
    <property type="component" value="Unassembled WGS sequence"/>
</dbReference>
<dbReference type="GO" id="GO:0004115">
    <property type="term" value="F:3',5'-cyclic-AMP phosphodiesterase activity"/>
    <property type="evidence" value="ECO:0007669"/>
    <property type="project" value="InterPro"/>
</dbReference>
<protein>
    <submittedName>
        <fullName evidence="2">cAMP phosphodiesterases class-II-domain-containing protein</fullName>
    </submittedName>
</protein>
<feature type="region of interest" description="Disordered" evidence="1">
    <location>
        <begin position="420"/>
        <end position="546"/>
    </location>
</feature>
<gene>
    <name evidence="2" type="ORF">QBC34DRAFT_407136</name>
</gene>
<dbReference type="EMBL" id="MU865942">
    <property type="protein sequence ID" value="KAK4448630.1"/>
    <property type="molecule type" value="Genomic_DNA"/>
</dbReference>
<evidence type="ECO:0000313" key="2">
    <source>
        <dbReference type="EMBL" id="KAK4448630.1"/>
    </source>
</evidence>
<feature type="compositionally biased region" description="Low complexity" evidence="1">
    <location>
        <begin position="285"/>
        <end position="295"/>
    </location>
</feature>
<feature type="compositionally biased region" description="Basic and acidic residues" evidence="1">
    <location>
        <begin position="578"/>
        <end position="595"/>
    </location>
</feature>
<dbReference type="InterPro" id="IPR036866">
    <property type="entry name" value="RibonucZ/Hydroxyglut_hydro"/>
</dbReference>
<reference evidence="2" key="1">
    <citation type="journal article" date="2023" name="Mol. Phylogenet. Evol.">
        <title>Genome-scale phylogeny and comparative genomics of the fungal order Sordariales.</title>
        <authorList>
            <person name="Hensen N."/>
            <person name="Bonometti L."/>
            <person name="Westerberg I."/>
            <person name="Brannstrom I.O."/>
            <person name="Guillou S."/>
            <person name="Cros-Aarteil S."/>
            <person name="Calhoun S."/>
            <person name="Haridas S."/>
            <person name="Kuo A."/>
            <person name="Mondo S."/>
            <person name="Pangilinan J."/>
            <person name="Riley R."/>
            <person name="LaButti K."/>
            <person name="Andreopoulos B."/>
            <person name="Lipzen A."/>
            <person name="Chen C."/>
            <person name="Yan M."/>
            <person name="Daum C."/>
            <person name="Ng V."/>
            <person name="Clum A."/>
            <person name="Steindorff A."/>
            <person name="Ohm R.A."/>
            <person name="Martin F."/>
            <person name="Silar P."/>
            <person name="Natvig D.O."/>
            <person name="Lalanne C."/>
            <person name="Gautier V."/>
            <person name="Ament-Velasquez S.L."/>
            <person name="Kruys A."/>
            <person name="Hutchinson M.I."/>
            <person name="Powell A.J."/>
            <person name="Barry K."/>
            <person name="Miller A.N."/>
            <person name="Grigoriev I.V."/>
            <person name="Debuchy R."/>
            <person name="Gladieux P."/>
            <person name="Hiltunen Thoren M."/>
            <person name="Johannesson H."/>
        </authorList>
    </citation>
    <scope>NUCLEOTIDE SEQUENCE</scope>
    <source>
        <strain evidence="2">PSN243</strain>
    </source>
</reference>
<keyword evidence="3" id="KW-1185">Reference proteome</keyword>